<dbReference type="RefSeq" id="WP_086065035.1">
    <property type="nucleotide sequence ID" value="NZ_CP021108.1"/>
</dbReference>
<dbReference type="GO" id="GO:0006351">
    <property type="term" value="P:DNA-templated transcription"/>
    <property type="evidence" value="ECO:0007669"/>
    <property type="project" value="TreeGrafter"/>
</dbReference>
<dbReference type="InterPro" id="IPR036390">
    <property type="entry name" value="WH_DNA-bd_sf"/>
</dbReference>
<keyword evidence="4" id="KW-0804">Transcription</keyword>
<reference evidence="6 7" key="1">
    <citation type="submission" date="2017-05" db="EMBL/GenBank/DDBJ databases">
        <title>Complete and WGS of Bordetella genogroups.</title>
        <authorList>
            <person name="Spilker T."/>
            <person name="LiPuma J."/>
        </authorList>
    </citation>
    <scope>NUCLEOTIDE SEQUENCE [LARGE SCALE GENOMIC DNA]</scope>
    <source>
        <strain evidence="6 7">AU19157</strain>
    </source>
</reference>
<evidence type="ECO:0000313" key="6">
    <source>
        <dbReference type="EMBL" id="ARP81850.1"/>
    </source>
</evidence>
<dbReference type="Pfam" id="PF03466">
    <property type="entry name" value="LysR_substrate"/>
    <property type="match status" value="1"/>
</dbReference>
<evidence type="ECO:0000256" key="2">
    <source>
        <dbReference type="ARBA" id="ARBA00023015"/>
    </source>
</evidence>
<keyword evidence="7" id="KW-1185">Reference proteome</keyword>
<sequence length="311" mass="34674">MDAQSLALFVDIVEAGNLSSAARNLKMSRANVSYHLAQLEKSVGLQLMRRTTRRVELTEAGERLYRHGRVVRDEVLAAREAVASLGRGLHGSLRISLPTGFGHMVMSGWLIEFKRAYPDIALDVLFDNRVDDLLRDEVDVAVRVMSEPPQQMVATELAEVRYVVCASAAYARSHPLPSTLEELVEVPLITSGVSGRDLRVSAYRGDARRQLTLHPTLASENFQFLREAIMADLGVGLVPDYVVADEIGRRVVTALADWRLSVFGTRMFLLRMPGRYQTLAARTLIEFVTGRAAKWRERFDTDTSADGETEI</sequence>
<organism evidence="6 7">
    <name type="scientific">Bordetella genomosp. 8</name>
    <dbReference type="NCBI Taxonomy" id="1416806"/>
    <lineage>
        <taxon>Bacteria</taxon>
        <taxon>Pseudomonadati</taxon>
        <taxon>Pseudomonadota</taxon>
        <taxon>Betaproteobacteria</taxon>
        <taxon>Burkholderiales</taxon>
        <taxon>Alcaligenaceae</taxon>
        <taxon>Bordetella</taxon>
    </lineage>
</organism>
<dbReference type="STRING" id="1416806.CAL12_14175"/>
<dbReference type="FunFam" id="1.10.10.10:FF:000001">
    <property type="entry name" value="LysR family transcriptional regulator"/>
    <property type="match status" value="1"/>
</dbReference>
<evidence type="ECO:0000256" key="4">
    <source>
        <dbReference type="ARBA" id="ARBA00023163"/>
    </source>
</evidence>
<accession>A0A1W6YL82</accession>
<dbReference type="EMBL" id="CP021108">
    <property type="protein sequence ID" value="ARP81850.1"/>
    <property type="molecule type" value="Genomic_DNA"/>
</dbReference>
<dbReference type="Proteomes" id="UP000194151">
    <property type="component" value="Chromosome"/>
</dbReference>
<dbReference type="GO" id="GO:0043565">
    <property type="term" value="F:sequence-specific DNA binding"/>
    <property type="evidence" value="ECO:0007669"/>
    <property type="project" value="TreeGrafter"/>
</dbReference>
<name>A0A1W6YL82_9BORD</name>
<dbReference type="PANTHER" id="PTHR30537">
    <property type="entry name" value="HTH-TYPE TRANSCRIPTIONAL REGULATOR"/>
    <property type="match status" value="1"/>
</dbReference>
<dbReference type="CDD" id="cd08422">
    <property type="entry name" value="PBP2_CrgA_like"/>
    <property type="match status" value="1"/>
</dbReference>
<feature type="domain" description="HTH lysR-type" evidence="5">
    <location>
        <begin position="1"/>
        <end position="58"/>
    </location>
</feature>
<dbReference type="SUPFAM" id="SSF53850">
    <property type="entry name" value="Periplasmic binding protein-like II"/>
    <property type="match status" value="1"/>
</dbReference>
<dbReference type="Gene3D" id="3.40.190.290">
    <property type="match status" value="1"/>
</dbReference>
<evidence type="ECO:0000256" key="1">
    <source>
        <dbReference type="ARBA" id="ARBA00009437"/>
    </source>
</evidence>
<gene>
    <name evidence="6" type="ORF">CAL12_14175</name>
</gene>
<dbReference type="Pfam" id="PF00126">
    <property type="entry name" value="HTH_1"/>
    <property type="match status" value="1"/>
</dbReference>
<dbReference type="KEGG" id="bgv:CAL12_14175"/>
<evidence type="ECO:0000256" key="3">
    <source>
        <dbReference type="ARBA" id="ARBA00023125"/>
    </source>
</evidence>
<dbReference type="InterPro" id="IPR058163">
    <property type="entry name" value="LysR-type_TF_proteobact-type"/>
</dbReference>
<dbReference type="Gene3D" id="1.10.10.10">
    <property type="entry name" value="Winged helix-like DNA-binding domain superfamily/Winged helix DNA-binding domain"/>
    <property type="match status" value="1"/>
</dbReference>
<dbReference type="SUPFAM" id="SSF46785">
    <property type="entry name" value="Winged helix' DNA-binding domain"/>
    <property type="match status" value="1"/>
</dbReference>
<comment type="similarity">
    <text evidence="1">Belongs to the LysR transcriptional regulatory family.</text>
</comment>
<dbReference type="GO" id="GO:0003700">
    <property type="term" value="F:DNA-binding transcription factor activity"/>
    <property type="evidence" value="ECO:0007669"/>
    <property type="project" value="InterPro"/>
</dbReference>
<proteinExistence type="inferred from homology"/>
<keyword evidence="2" id="KW-0805">Transcription regulation</keyword>
<evidence type="ECO:0000313" key="7">
    <source>
        <dbReference type="Proteomes" id="UP000194151"/>
    </source>
</evidence>
<dbReference type="OrthoDB" id="8714815at2"/>
<dbReference type="InterPro" id="IPR000847">
    <property type="entry name" value="LysR_HTH_N"/>
</dbReference>
<dbReference type="PROSITE" id="PS50931">
    <property type="entry name" value="HTH_LYSR"/>
    <property type="match status" value="1"/>
</dbReference>
<dbReference type="InterPro" id="IPR036388">
    <property type="entry name" value="WH-like_DNA-bd_sf"/>
</dbReference>
<evidence type="ECO:0000259" key="5">
    <source>
        <dbReference type="PROSITE" id="PS50931"/>
    </source>
</evidence>
<dbReference type="PANTHER" id="PTHR30537:SF35">
    <property type="entry name" value="TRANSCRIPTIONAL REGULATORY PROTEIN"/>
    <property type="match status" value="1"/>
</dbReference>
<dbReference type="AlphaFoldDB" id="A0A1W6YL82"/>
<keyword evidence="3" id="KW-0238">DNA-binding</keyword>
<dbReference type="InterPro" id="IPR005119">
    <property type="entry name" value="LysR_subst-bd"/>
</dbReference>
<protein>
    <submittedName>
        <fullName evidence="6">LysR family transcriptional regulator</fullName>
    </submittedName>
</protein>